<dbReference type="EMBL" id="BDRX01000014">
    <property type="protein sequence ID" value="GBF90014.1"/>
    <property type="molecule type" value="Genomic_DNA"/>
</dbReference>
<comment type="subcellular location">
    <subcellularLocation>
        <location evidence="1">Nucleus</location>
    </subcellularLocation>
</comment>
<keyword evidence="2" id="KW-0539">Nucleus</keyword>
<reference evidence="5 6" key="1">
    <citation type="journal article" date="2018" name="Sci. Rep.">
        <title>Raphidocelis subcapitata (=Pseudokirchneriella subcapitata) provides an insight into genome evolution and environmental adaptations in the Sphaeropleales.</title>
        <authorList>
            <person name="Suzuki S."/>
            <person name="Yamaguchi H."/>
            <person name="Nakajima N."/>
            <person name="Kawachi M."/>
        </authorList>
    </citation>
    <scope>NUCLEOTIDE SEQUENCE [LARGE SCALE GENOMIC DNA]</scope>
    <source>
        <strain evidence="5 6">NIES-35</strain>
    </source>
</reference>
<dbReference type="FunFam" id="1.10.20.10:FF:000019">
    <property type="entry name" value="Negative cofactor 2 beta"/>
    <property type="match status" value="1"/>
</dbReference>
<proteinExistence type="predicted"/>
<evidence type="ECO:0000313" key="6">
    <source>
        <dbReference type="Proteomes" id="UP000247498"/>
    </source>
</evidence>
<feature type="domain" description="Transcription factor CBF/NF-Y/archaeal histone" evidence="4">
    <location>
        <begin position="10"/>
        <end position="74"/>
    </location>
</feature>
<sequence>MADDSGSDISLPKATITKLVKEYMPPDLRTSAETTEKLLECCTEFVNVVSAQANELATSDKKLTIAPEHVLRALEALGFGDYVEDVRAAWDLLKEESKNAPKLAGRRTKAEEAGLSEQEQIRMQQELFAQARARSLSLQEAQEASVRAQFLQQQQSGAMPPPPPHHPHAQQQPGPTPGTP</sequence>
<dbReference type="OrthoDB" id="601405at2759"/>
<evidence type="ECO:0000313" key="5">
    <source>
        <dbReference type="EMBL" id="GBF90014.1"/>
    </source>
</evidence>
<dbReference type="GO" id="GO:0046982">
    <property type="term" value="F:protein heterodimerization activity"/>
    <property type="evidence" value="ECO:0007669"/>
    <property type="project" value="InterPro"/>
</dbReference>
<dbReference type="Pfam" id="PF00808">
    <property type="entry name" value="CBFD_NFYB_HMF"/>
    <property type="match status" value="1"/>
</dbReference>
<dbReference type="InterPro" id="IPR044255">
    <property type="entry name" value="Dr1-like"/>
</dbReference>
<dbReference type="PANTHER" id="PTHR47173">
    <property type="entry name" value="PROTEIN DR1 HOMOLOG"/>
    <property type="match status" value="1"/>
</dbReference>
<comment type="caution">
    <text evidence="5">The sequence shown here is derived from an EMBL/GenBank/DDBJ whole genome shotgun (WGS) entry which is preliminary data.</text>
</comment>
<protein>
    <recommendedName>
        <fullName evidence="4">Transcription factor CBF/NF-Y/archaeal histone domain-containing protein</fullName>
    </recommendedName>
</protein>
<dbReference type="CDD" id="cd22905">
    <property type="entry name" value="HFD_Dr1"/>
    <property type="match status" value="1"/>
</dbReference>
<accession>A0A2V0NQU9</accession>
<dbReference type="InterPro" id="IPR009072">
    <property type="entry name" value="Histone-fold"/>
</dbReference>
<evidence type="ECO:0000259" key="4">
    <source>
        <dbReference type="Pfam" id="PF00808"/>
    </source>
</evidence>
<evidence type="ECO:0000256" key="1">
    <source>
        <dbReference type="ARBA" id="ARBA00004123"/>
    </source>
</evidence>
<feature type="region of interest" description="Disordered" evidence="3">
    <location>
        <begin position="138"/>
        <end position="180"/>
    </location>
</feature>
<evidence type="ECO:0000256" key="3">
    <source>
        <dbReference type="SAM" id="MobiDB-lite"/>
    </source>
</evidence>
<name>A0A2V0NQU9_9CHLO</name>
<organism evidence="5 6">
    <name type="scientific">Raphidocelis subcapitata</name>
    <dbReference type="NCBI Taxonomy" id="307507"/>
    <lineage>
        <taxon>Eukaryota</taxon>
        <taxon>Viridiplantae</taxon>
        <taxon>Chlorophyta</taxon>
        <taxon>core chlorophytes</taxon>
        <taxon>Chlorophyceae</taxon>
        <taxon>CS clade</taxon>
        <taxon>Sphaeropleales</taxon>
        <taxon>Selenastraceae</taxon>
        <taxon>Raphidocelis</taxon>
    </lineage>
</organism>
<dbReference type="STRING" id="307507.A0A2V0NQU9"/>
<dbReference type="InterPro" id="IPR003958">
    <property type="entry name" value="CBFA_NFYB_domain"/>
</dbReference>
<dbReference type="FunCoup" id="A0A2V0NQU9">
    <property type="interactions" value="1917"/>
</dbReference>
<keyword evidence="6" id="KW-1185">Reference proteome</keyword>
<gene>
    <name evidence="5" type="ORF">Rsub_02720</name>
</gene>
<dbReference type="AlphaFoldDB" id="A0A2V0NQU9"/>
<dbReference type="Proteomes" id="UP000247498">
    <property type="component" value="Unassembled WGS sequence"/>
</dbReference>
<dbReference type="PANTHER" id="PTHR47173:SF2">
    <property type="entry name" value="PROTEIN DR1 HOMOLOG ISOFORM X1"/>
    <property type="match status" value="1"/>
</dbReference>
<dbReference type="InParanoid" id="A0A2V0NQU9"/>
<feature type="region of interest" description="Disordered" evidence="3">
    <location>
        <begin position="96"/>
        <end position="118"/>
    </location>
</feature>
<evidence type="ECO:0000256" key="2">
    <source>
        <dbReference type="ARBA" id="ARBA00023242"/>
    </source>
</evidence>
<dbReference type="SUPFAM" id="SSF47113">
    <property type="entry name" value="Histone-fold"/>
    <property type="match status" value="1"/>
</dbReference>
<dbReference type="Gene3D" id="1.10.20.10">
    <property type="entry name" value="Histone, subunit A"/>
    <property type="match status" value="1"/>
</dbReference>
<dbReference type="GO" id="GO:0005634">
    <property type="term" value="C:nucleus"/>
    <property type="evidence" value="ECO:0007669"/>
    <property type="project" value="UniProtKB-SubCell"/>
</dbReference>